<dbReference type="GeneID" id="77811953"/>
<evidence type="ECO:0000313" key="2">
    <source>
        <dbReference type="Proteomes" id="UP001164743"/>
    </source>
</evidence>
<protein>
    <submittedName>
        <fullName evidence="1">Uncharacterized protein</fullName>
    </submittedName>
</protein>
<dbReference type="RefSeq" id="XP_053022277.1">
    <property type="nucleotide sequence ID" value="XM_053171058.1"/>
</dbReference>
<sequence length="149" mass="17663">MMIKSRHTIQLNNCVTIVVWLQTFDAARYYPLREFSMVIITVPSRFGLVAYRVRSQRSQQRSVHPGTLRISWGNPELPENCRVISDIFLQRVEAFVQRMWANQEGYERFESSGARWLLDVLRRELGHDFFDHQRLRLVMEKVVALLHSD</sequence>
<gene>
    <name evidence="1" type="ORF">PtA15_7A450</name>
</gene>
<proteinExistence type="predicted"/>
<dbReference type="EMBL" id="CP110427">
    <property type="protein sequence ID" value="WAQ86722.1"/>
    <property type="molecule type" value="Genomic_DNA"/>
</dbReference>
<reference evidence="1" key="1">
    <citation type="submission" date="2022-10" db="EMBL/GenBank/DDBJ databases">
        <title>Puccinia triticina Genome sequencing and assembly.</title>
        <authorList>
            <person name="Li C."/>
        </authorList>
    </citation>
    <scope>NUCLEOTIDE SEQUENCE</scope>
    <source>
        <strain evidence="1">Pt15</strain>
    </source>
</reference>
<accession>A0ABY7CQI2</accession>
<name>A0ABY7CQI2_9BASI</name>
<dbReference type="Proteomes" id="UP001164743">
    <property type="component" value="Chromosome 7A"/>
</dbReference>
<keyword evidence="2" id="KW-1185">Reference proteome</keyword>
<evidence type="ECO:0000313" key="1">
    <source>
        <dbReference type="EMBL" id="WAQ86722.1"/>
    </source>
</evidence>
<organism evidence="1 2">
    <name type="scientific">Puccinia triticina</name>
    <dbReference type="NCBI Taxonomy" id="208348"/>
    <lineage>
        <taxon>Eukaryota</taxon>
        <taxon>Fungi</taxon>
        <taxon>Dikarya</taxon>
        <taxon>Basidiomycota</taxon>
        <taxon>Pucciniomycotina</taxon>
        <taxon>Pucciniomycetes</taxon>
        <taxon>Pucciniales</taxon>
        <taxon>Pucciniaceae</taxon>
        <taxon>Puccinia</taxon>
    </lineage>
</organism>